<comment type="caution">
    <text evidence="2">The sequence shown here is derived from an EMBL/GenBank/DDBJ whole genome shotgun (WGS) entry which is preliminary data.</text>
</comment>
<reference evidence="2" key="1">
    <citation type="submission" date="2019-03" db="EMBL/GenBank/DDBJ databases">
        <title>Single cell metagenomics reveals metabolic interactions within the superorganism composed of flagellate Streblomastix strix and complex community of Bacteroidetes bacteria on its surface.</title>
        <authorList>
            <person name="Treitli S.C."/>
            <person name="Kolisko M."/>
            <person name="Husnik F."/>
            <person name="Keeling P."/>
            <person name="Hampl V."/>
        </authorList>
    </citation>
    <scope>NUCLEOTIDE SEQUENCE</scope>
    <source>
        <strain evidence="2">STM</strain>
    </source>
</reference>
<sequence length="357" mass="39532">MRTQTIKKALCSTLLCAASVVLFGQNGSGPFPRVASSEAITKAVNDFKAAARQAELDVHSLMVLHHGKVIAEFWQGEGAPDKPHVMHSVSKTFTATAIGFAVSERKLKVTDKVISFFPDKLPAEVSPYLKELEIRHLLTMSAGQAVGADNRATNYNGNDDWVKIFLSLPIVHKPGTQHSYNSMATYMLSAIIQKVSGEKLIDYLTPRLFQPLGIVGATWEESSQGINFGGWGLYVKTEDMAKLGQLFLQKGRWNGKQLLPESWIKEATTSHIASLPSGTTPEQAKNLDATENDWMQGYGYQMWRCRHNAVRADGAYGQFIIILPEQDALIVATSNVKDMPAELNLFWKYIFPQVSKN</sequence>
<protein>
    <submittedName>
        <fullName evidence="2">6-aminohexanoate-dimer hydrolase</fullName>
        <ecNumber evidence="2">3.5.1.46</ecNumber>
    </submittedName>
</protein>
<dbReference type="Pfam" id="PF00144">
    <property type="entry name" value="Beta-lactamase"/>
    <property type="match status" value="1"/>
</dbReference>
<dbReference type="EMBL" id="SNRY01000891">
    <property type="protein sequence ID" value="KAA6335458.1"/>
    <property type="molecule type" value="Genomic_DNA"/>
</dbReference>
<dbReference type="PANTHER" id="PTHR43283:SF7">
    <property type="entry name" value="BETA-LACTAMASE-RELATED DOMAIN-CONTAINING PROTEIN"/>
    <property type="match status" value="1"/>
</dbReference>
<accession>A0A5J4RP33</accession>
<keyword evidence="2" id="KW-0378">Hydrolase</keyword>
<dbReference type="InterPro" id="IPR012338">
    <property type="entry name" value="Beta-lactam/transpept-like"/>
</dbReference>
<proteinExistence type="predicted"/>
<gene>
    <name evidence="2" type="ORF">EZS27_016317</name>
</gene>
<feature type="domain" description="Beta-lactamase-related" evidence="1">
    <location>
        <begin position="60"/>
        <end position="339"/>
    </location>
</feature>
<dbReference type="PANTHER" id="PTHR43283">
    <property type="entry name" value="BETA-LACTAMASE-RELATED"/>
    <property type="match status" value="1"/>
</dbReference>
<dbReference type="AlphaFoldDB" id="A0A5J4RP33"/>
<dbReference type="EC" id="3.5.1.46" evidence="2"/>
<name>A0A5J4RP33_9ZZZZ</name>
<organism evidence="2">
    <name type="scientific">termite gut metagenome</name>
    <dbReference type="NCBI Taxonomy" id="433724"/>
    <lineage>
        <taxon>unclassified sequences</taxon>
        <taxon>metagenomes</taxon>
        <taxon>organismal metagenomes</taxon>
    </lineage>
</organism>
<dbReference type="GO" id="GO:0019875">
    <property type="term" value="F:6-aminohexanoate-dimer hydrolase activity"/>
    <property type="evidence" value="ECO:0007669"/>
    <property type="project" value="UniProtKB-EC"/>
</dbReference>
<evidence type="ECO:0000313" key="2">
    <source>
        <dbReference type="EMBL" id="KAA6335458.1"/>
    </source>
</evidence>
<dbReference type="Gene3D" id="3.40.710.10">
    <property type="entry name" value="DD-peptidase/beta-lactamase superfamily"/>
    <property type="match status" value="1"/>
</dbReference>
<dbReference type="InterPro" id="IPR001466">
    <property type="entry name" value="Beta-lactam-related"/>
</dbReference>
<dbReference type="InterPro" id="IPR050789">
    <property type="entry name" value="Diverse_Enzym_Activities"/>
</dbReference>
<dbReference type="SUPFAM" id="SSF56601">
    <property type="entry name" value="beta-lactamase/transpeptidase-like"/>
    <property type="match status" value="1"/>
</dbReference>
<evidence type="ECO:0000259" key="1">
    <source>
        <dbReference type="Pfam" id="PF00144"/>
    </source>
</evidence>